<gene>
    <name evidence="7" type="ORF">BSZ36_17320</name>
</gene>
<evidence type="ECO:0000256" key="2">
    <source>
        <dbReference type="ARBA" id="ARBA00022723"/>
    </source>
</evidence>
<dbReference type="AlphaFoldDB" id="A0A259TUQ4"/>
<dbReference type="PANTHER" id="PTHR30471:SF3">
    <property type="entry name" value="UPF0758 PROTEIN YEES-RELATED"/>
    <property type="match status" value="1"/>
</dbReference>
<keyword evidence="3" id="KW-0378">Hydrolase</keyword>
<dbReference type="Gene3D" id="3.40.140.10">
    <property type="entry name" value="Cytidine Deaminase, domain 2"/>
    <property type="match status" value="1"/>
</dbReference>
<dbReference type="Proteomes" id="UP000216446">
    <property type="component" value="Unassembled WGS sequence"/>
</dbReference>
<keyword evidence="2" id="KW-0479">Metal-binding</keyword>
<evidence type="ECO:0000313" key="7">
    <source>
        <dbReference type="EMBL" id="OZC01499.1"/>
    </source>
</evidence>
<evidence type="ECO:0000259" key="6">
    <source>
        <dbReference type="PROSITE" id="PS50249"/>
    </source>
</evidence>
<dbReference type="Pfam" id="PF04002">
    <property type="entry name" value="RadC"/>
    <property type="match status" value="1"/>
</dbReference>
<dbReference type="FunCoup" id="A0A259TUQ4">
    <property type="interactions" value="32"/>
</dbReference>
<dbReference type="InterPro" id="IPR025657">
    <property type="entry name" value="RadC_JAB"/>
</dbReference>
<dbReference type="InParanoid" id="A0A259TUQ4"/>
<evidence type="ECO:0000313" key="8">
    <source>
        <dbReference type="Proteomes" id="UP000216446"/>
    </source>
</evidence>
<reference evidence="7 8" key="1">
    <citation type="submission" date="2016-11" db="EMBL/GenBank/DDBJ databases">
        <title>Study of marine rhodopsin-containing bacteria.</title>
        <authorList>
            <person name="Yoshizawa S."/>
            <person name="Kumagai Y."/>
            <person name="Kogure K."/>
        </authorList>
    </citation>
    <scope>NUCLEOTIDE SEQUENCE [LARGE SCALE GENOMIC DNA]</scope>
    <source>
        <strain evidence="7 8">SG-29</strain>
    </source>
</reference>
<dbReference type="PROSITE" id="PS50249">
    <property type="entry name" value="MPN"/>
    <property type="match status" value="1"/>
</dbReference>
<keyword evidence="5" id="KW-0482">Metalloprotease</keyword>
<keyword evidence="1" id="KW-0645">Protease</keyword>
<protein>
    <recommendedName>
        <fullName evidence="6">MPN domain-containing protein</fullName>
    </recommendedName>
</protein>
<sequence>MDGAARGAYRDALFSGVPIYTTRLVRERTFSFPTRDQVRSPADAAAVLAEYFADRDREEFVVVFLDTANTLTGLHVASVGGLAASIVEPRQVFKAAVLANAAAILVAHQHPSGNPEPSREDVAVTRQLVEAGKVMGIPVHDHLIITDRGEDGRPSYTSLAERGLV</sequence>
<dbReference type="GO" id="GO:0006508">
    <property type="term" value="P:proteolysis"/>
    <property type="evidence" value="ECO:0007669"/>
    <property type="project" value="UniProtKB-KW"/>
</dbReference>
<evidence type="ECO:0000256" key="3">
    <source>
        <dbReference type="ARBA" id="ARBA00022801"/>
    </source>
</evidence>
<evidence type="ECO:0000256" key="4">
    <source>
        <dbReference type="ARBA" id="ARBA00022833"/>
    </source>
</evidence>
<dbReference type="GO" id="GO:0046872">
    <property type="term" value="F:metal ion binding"/>
    <property type="evidence" value="ECO:0007669"/>
    <property type="project" value="UniProtKB-KW"/>
</dbReference>
<dbReference type="GO" id="GO:0008237">
    <property type="term" value="F:metallopeptidase activity"/>
    <property type="evidence" value="ECO:0007669"/>
    <property type="project" value="UniProtKB-KW"/>
</dbReference>
<feature type="domain" description="MPN" evidence="6">
    <location>
        <begin position="37"/>
        <end position="165"/>
    </location>
</feature>
<keyword evidence="8" id="KW-1185">Reference proteome</keyword>
<organism evidence="7 8">
    <name type="scientific">Rubricoccus marinus</name>
    <dbReference type="NCBI Taxonomy" id="716817"/>
    <lineage>
        <taxon>Bacteria</taxon>
        <taxon>Pseudomonadati</taxon>
        <taxon>Rhodothermota</taxon>
        <taxon>Rhodothermia</taxon>
        <taxon>Rhodothermales</taxon>
        <taxon>Rubricoccaceae</taxon>
        <taxon>Rubricoccus</taxon>
    </lineage>
</organism>
<dbReference type="InterPro" id="IPR037518">
    <property type="entry name" value="MPN"/>
</dbReference>
<dbReference type="PANTHER" id="PTHR30471">
    <property type="entry name" value="DNA REPAIR PROTEIN RADC"/>
    <property type="match status" value="1"/>
</dbReference>
<dbReference type="InterPro" id="IPR001405">
    <property type="entry name" value="UPF0758"/>
</dbReference>
<evidence type="ECO:0000256" key="5">
    <source>
        <dbReference type="ARBA" id="ARBA00023049"/>
    </source>
</evidence>
<evidence type="ECO:0000256" key="1">
    <source>
        <dbReference type="ARBA" id="ARBA00022670"/>
    </source>
</evidence>
<keyword evidence="4" id="KW-0862">Zinc</keyword>
<dbReference type="EMBL" id="MQWB01000010">
    <property type="protein sequence ID" value="OZC01499.1"/>
    <property type="molecule type" value="Genomic_DNA"/>
</dbReference>
<name>A0A259TUQ4_9BACT</name>
<comment type="caution">
    <text evidence="7">The sequence shown here is derived from an EMBL/GenBank/DDBJ whole genome shotgun (WGS) entry which is preliminary data.</text>
</comment>
<accession>A0A259TUQ4</accession>
<dbReference type="CDD" id="cd08071">
    <property type="entry name" value="MPN_DUF2466"/>
    <property type="match status" value="1"/>
</dbReference>
<proteinExistence type="predicted"/>